<comment type="caution">
    <text evidence="7">Lacks conserved residue(s) required for the propagation of feature annotation.</text>
</comment>
<organism evidence="10 11">
    <name type="scientific">Sanghuangporus baumii</name>
    <name type="common">Phellinus baumii</name>
    <dbReference type="NCBI Taxonomy" id="108892"/>
    <lineage>
        <taxon>Eukaryota</taxon>
        <taxon>Fungi</taxon>
        <taxon>Dikarya</taxon>
        <taxon>Basidiomycota</taxon>
        <taxon>Agaricomycotina</taxon>
        <taxon>Agaricomycetes</taxon>
        <taxon>Hymenochaetales</taxon>
        <taxon>Hymenochaetaceae</taxon>
        <taxon>Sanghuangporus</taxon>
    </lineage>
</organism>
<evidence type="ECO:0000256" key="1">
    <source>
        <dbReference type="ARBA" id="ARBA00008142"/>
    </source>
</evidence>
<evidence type="ECO:0000256" key="3">
    <source>
        <dbReference type="ARBA" id="ARBA00022679"/>
    </source>
</evidence>
<dbReference type="AlphaFoldDB" id="A0A9Q5I1B9"/>
<keyword evidence="5" id="KW-0418">Kinase</keyword>
<feature type="region of interest" description="Disordered" evidence="8">
    <location>
        <begin position="170"/>
        <end position="244"/>
    </location>
</feature>
<evidence type="ECO:0000256" key="6">
    <source>
        <dbReference type="ARBA" id="ARBA00022840"/>
    </source>
</evidence>
<dbReference type="SMART" id="SM00562">
    <property type="entry name" value="NDK"/>
    <property type="match status" value="1"/>
</dbReference>
<dbReference type="GO" id="GO:0005524">
    <property type="term" value="F:ATP binding"/>
    <property type="evidence" value="ECO:0007669"/>
    <property type="project" value="UniProtKB-KW"/>
</dbReference>
<keyword evidence="11" id="KW-1185">Reference proteome</keyword>
<gene>
    <name evidence="10" type="ORF">A7U60_g2904</name>
</gene>
<feature type="compositionally biased region" description="Polar residues" evidence="8">
    <location>
        <begin position="175"/>
        <end position="208"/>
    </location>
</feature>
<comment type="caution">
    <text evidence="10">The sequence shown here is derived from an EMBL/GenBank/DDBJ whole genome shotgun (WGS) entry which is preliminary data.</text>
</comment>
<feature type="compositionally biased region" description="Polar residues" evidence="8">
    <location>
        <begin position="216"/>
        <end position="228"/>
    </location>
</feature>
<sequence length="510" mass="54715">MSGTQTPTSDGSAGSRTRLTRTVAIIKNHALARRMEIEERIQKAGFEIVKERQMEFAQNSDQEFLRELFGKDVPSLFQGPVWVYVLERRRAVELFNALMGEEDPSLARKTSPNSIRALFGRDEAQNAIMGSPSTEIAEVQIQCLFQSSPPFSTQDPEGTDAIIDDIHHELGNDGATENGTNGTMSDDWQNRESMLSPTSSQLSRSANGSRFAGFSSALSNTSSKSPNGKVQFRARPLPKTHEAPDIMPRMSRAAALRAGIDLGRHDRPRVAPTKEEMKQAFMDVPGHKRSTTIQVASTAPPVIAPRMTKAAALRLGQAAPTATPGPKSRPSTAGATAKKGNNKAIFEGVPGHKRRETIQVASVQAPTVSPRLNKSAALRAKKDSAPPVSFMFRPPTAPKAPGTLSRSNSQTGSTSSRPGSALSRSTSSLANRQPASNATSQKPLNGASSSGSSSQDDMAEITARMRSMPARPPSIEPRTNRSALLRAKAGGPTPPVKQVPVVNRRASMII</sequence>
<evidence type="ECO:0000256" key="8">
    <source>
        <dbReference type="SAM" id="MobiDB-lite"/>
    </source>
</evidence>
<dbReference type="OrthoDB" id="2162449at2759"/>
<feature type="compositionally biased region" description="Low complexity" evidence="8">
    <location>
        <begin position="332"/>
        <end position="343"/>
    </location>
</feature>
<dbReference type="GO" id="GO:0016301">
    <property type="term" value="F:kinase activity"/>
    <property type="evidence" value="ECO:0007669"/>
    <property type="project" value="UniProtKB-KW"/>
</dbReference>
<dbReference type="Proteomes" id="UP000757232">
    <property type="component" value="Unassembled WGS sequence"/>
</dbReference>
<evidence type="ECO:0000313" key="11">
    <source>
        <dbReference type="Proteomes" id="UP000757232"/>
    </source>
</evidence>
<name>A0A9Q5I1B9_SANBA</name>
<evidence type="ECO:0000313" key="10">
    <source>
        <dbReference type="EMBL" id="OCB89875.1"/>
    </source>
</evidence>
<feature type="compositionally biased region" description="Polar residues" evidence="8">
    <location>
        <begin position="422"/>
        <end position="447"/>
    </location>
</feature>
<proteinExistence type="inferred from homology"/>
<reference evidence="10" key="1">
    <citation type="submission" date="2016-06" db="EMBL/GenBank/DDBJ databases">
        <title>Draft Genome sequence of the fungus Inonotus baumii.</title>
        <authorList>
            <person name="Zhu H."/>
            <person name="Lin W."/>
        </authorList>
    </citation>
    <scope>NUCLEOTIDE SEQUENCE</scope>
    <source>
        <strain evidence="10">821</strain>
    </source>
</reference>
<feature type="domain" description="Nucleoside diphosphate kinase-like" evidence="9">
    <location>
        <begin position="19"/>
        <end position="152"/>
    </location>
</feature>
<dbReference type="SUPFAM" id="SSF54919">
    <property type="entry name" value="Nucleoside diphosphate kinase, NDK"/>
    <property type="match status" value="1"/>
</dbReference>
<dbReference type="Gene3D" id="3.30.70.141">
    <property type="entry name" value="Nucleoside diphosphate kinase-like domain"/>
    <property type="match status" value="1"/>
</dbReference>
<feature type="compositionally biased region" description="Low complexity" evidence="8">
    <location>
        <begin position="405"/>
        <end position="417"/>
    </location>
</feature>
<dbReference type="PROSITE" id="PS51374">
    <property type="entry name" value="NDPK_LIKE"/>
    <property type="match status" value="1"/>
</dbReference>
<evidence type="ECO:0000256" key="4">
    <source>
        <dbReference type="ARBA" id="ARBA00022741"/>
    </source>
</evidence>
<evidence type="ECO:0000259" key="9">
    <source>
        <dbReference type="SMART" id="SM00562"/>
    </source>
</evidence>
<keyword evidence="3" id="KW-0808">Transferase</keyword>
<dbReference type="Pfam" id="PF00334">
    <property type="entry name" value="NDK"/>
    <property type="match status" value="1"/>
</dbReference>
<evidence type="ECO:0000256" key="2">
    <source>
        <dbReference type="ARBA" id="ARBA00017632"/>
    </source>
</evidence>
<accession>A0A9Q5I1B9</accession>
<dbReference type="EMBL" id="LNZH02000146">
    <property type="protein sequence ID" value="OCB89875.1"/>
    <property type="molecule type" value="Genomic_DNA"/>
</dbReference>
<feature type="region of interest" description="Disordered" evidence="8">
    <location>
        <begin position="372"/>
        <end position="458"/>
    </location>
</feature>
<protein>
    <recommendedName>
        <fullName evidence="2">Nucleoside diphosphate kinase</fullName>
    </recommendedName>
</protein>
<keyword evidence="6" id="KW-0067">ATP-binding</keyword>
<dbReference type="InterPro" id="IPR034907">
    <property type="entry name" value="NDK-like_dom"/>
</dbReference>
<feature type="region of interest" description="Disordered" evidence="8">
    <location>
        <begin position="316"/>
        <end position="343"/>
    </location>
</feature>
<keyword evidence="4" id="KW-0547">Nucleotide-binding</keyword>
<comment type="similarity">
    <text evidence="1 7">Belongs to the NDK family.</text>
</comment>
<dbReference type="PANTHER" id="PTHR46161:SF3">
    <property type="entry name" value="NUCLEOSIDE DIPHOSPHATE KINASE DDB_G0292928-RELATED"/>
    <property type="match status" value="1"/>
</dbReference>
<dbReference type="PANTHER" id="PTHR46161">
    <property type="entry name" value="NUCLEOSIDE DIPHOSPHATE KINASE"/>
    <property type="match status" value="1"/>
</dbReference>
<evidence type="ECO:0000256" key="7">
    <source>
        <dbReference type="PROSITE-ProRule" id="PRU00706"/>
    </source>
</evidence>
<dbReference type="InterPro" id="IPR036850">
    <property type="entry name" value="NDK-like_dom_sf"/>
</dbReference>
<evidence type="ECO:0000256" key="5">
    <source>
        <dbReference type="ARBA" id="ARBA00022777"/>
    </source>
</evidence>